<dbReference type="EMBL" id="JACEFO010001795">
    <property type="protein sequence ID" value="KAF8701777.1"/>
    <property type="molecule type" value="Genomic_DNA"/>
</dbReference>
<evidence type="ECO:0000313" key="3">
    <source>
        <dbReference type="Proteomes" id="UP000636709"/>
    </source>
</evidence>
<accession>A0A835ENH3</accession>
<dbReference type="Pfam" id="PF00646">
    <property type="entry name" value="F-box"/>
    <property type="match status" value="1"/>
</dbReference>
<dbReference type="AlphaFoldDB" id="A0A835ENH3"/>
<dbReference type="InterPro" id="IPR032675">
    <property type="entry name" value="LRR_dom_sf"/>
</dbReference>
<dbReference type="Proteomes" id="UP000636709">
    <property type="component" value="Unassembled WGS sequence"/>
</dbReference>
<comment type="caution">
    <text evidence="2">The sequence shown here is derived from an EMBL/GenBank/DDBJ whole genome shotgun (WGS) entry which is preliminary data.</text>
</comment>
<gene>
    <name evidence="2" type="ORF">HU200_033095</name>
</gene>
<proteinExistence type="predicted"/>
<dbReference type="OrthoDB" id="661008at2759"/>
<sequence length="302" mass="34768">MDNTGDESIHGTSKPNVQFQDLPLDVLYTILWKLPPKEFARTSVLSTKWRRMWSMCPRLTFDGVAVCKCNRKDLEHILSHCSSLVWLHIDKCNLYDCLTVDTPLSNLLYLHIELCELTRIKFHALHSANIQFHRPVFQRSVMSLLNGLPMVQNLTFHIWWPSLEKQWLLDNPLKFSHLRNLQLLLMLRPQENDKVLYLVSFLRATPFIENLEVHFSGYALWLADVGPRRQDLGQWGKRTSRINFACVENAPALEGISVNTKQLASKEFWPYGGAGPPFEDAKRIAVTNLSATLREGVKLCVT</sequence>
<keyword evidence="3" id="KW-1185">Reference proteome</keyword>
<dbReference type="PROSITE" id="PS50181">
    <property type="entry name" value="FBOX"/>
    <property type="match status" value="1"/>
</dbReference>
<dbReference type="Gene3D" id="3.80.10.10">
    <property type="entry name" value="Ribonuclease Inhibitor"/>
    <property type="match status" value="1"/>
</dbReference>
<evidence type="ECO:0000259" key="1">
    <source>
        <dbReference type="PROSITE" id="PS50181"/>
    </source>
</evidence>
<reference evidence="2" key="1">
    <citation type="submission" date="2020-07" db="EMBL/GenBank/DDBJ databases">
        <title>Genome sequence and genetic diversity analysis of an under-domesticated orphan crop, white fonio (Digitaria exilis).</title>
        <authorList>
            <person name="Bennetzen J.L."/>
            <person name="Chen S."/>
            <person name="Ma X."/>
            <person name="Wang X."/>
            <person name="Yssel A.E.J."/>
            <person name="Chaluvadi S.R."/>
            <person name="Johnson M."/>
            <person name="Gangashetty P."/>
            <person name="Hamidou F."/>
            <person name="Sanogo M.D."/>
            <person name="Zwaenepoel A."/>
            <person name="Wallace J."/>
            <person name="Van De Peer Y."/>
            <person name="Van Deynze A."/>
        </authorList>
    </citation>
    <scope>NUCLEOTIDE SEQUENCE</scope>
    <source>
        <tissue evidence="2">Leaves</tissue>
    </source>
</reference>
<dbReference type="InterPro" id="IPR053772">
    <property type="entry name" value="At1g61320/At1g61330-like"/>
</dbReference>
<dbReference type="PANTHER" id="PTHR34145">
    <property type="entry name" value="OS02G0105600 PROTEIN"/>
    <property type="match status" value="1"/>
</dbReference>
<feature type="domain" description="F-box" evidence="1">
    <location>
        <begin position="16"/>
        <end position="64"/>
    </location>
</feature>
<organism evidence="2 3">
    <name type="scientific">Digitaria exilis</name>
    <dbReference type="NCBI Taxonomy" id="1010633"/>
    <lineage>
        <taxon>Eukaryota</taxon>
        <taxon>Viridiplantae</taxon>
        <taxon>Streptophyta</taxon>
        <taxon>Embryophyta</taxon>
        <taxon>Tracheophyta</taxon>
        <taxon>Spermatophyta</taxon>
        <taxon>Magnoliopsida</taxon>
        <taxon>Liliopsida</taxon>
        <taxon>Poales</taxon>
        <taxon>Poaceae</taxon>
        <taxon>PACMAD clade</taxon>
        <taxon>Panicoideae</taxon>
        <taxon>Panicodae</taxon>
        <taxon>Paniceae</taxon>
        <taxon>Anthephorinae</taxon>
        <taxon>Digitaria</taxon>
    </lineage>
</organism>
<dbReference type="SUPFAM" id="SSF81383">
    <property type="entry name" value="F-box domain"/>
    <property type="match status" value="1"/>
</dbReference>
<protein>
    <recommendedName>
        <fullName evidence="1">F-box domain-containing protein</fullName>
    </recommendedName>
</protein>
<dbReference type="PANTHER" id="PTHR34145:SF57">
    <property type="entry name" value="F-BOX DOMAIN-CONTAINING PROTEIN"/>
    <property type="match status" value="1"/>
</dbReference>
<dbReference type="InterPro" id="IPR036047">
    <property type="entry name" value="F-box-like_dom_sf"/>
</dbReference>
<dbReference type="SUPFAM" id="SSF52047">
    <property type="entry name" value="RNI-like"/>
    <property type="match status" value="1"/>
</dbReference>
<evidence type="ECO:0000313" key="2">
    <source>
        <dbReference type="EMBL" id="KAF8701777.1"/>
    </source>
</evidence>
<dbReference type="InterPro" id="IPR001810">
    <property type="entry name" value="F-box_dom"/>
</dbReference>
<name>A0A835ENH3_9POAL</name>